<keyword evidence="2" id="KW-1185">Reference proteome</keyword>
<gene>
    <name evidence="1" type="ORF">SAMN04487990_1316</name>
</gene>
<sequence>MPEDNNNNYGIASFECGRGNTMHIDFPNVIEADAHMNIGVALMPFMEDGFHFIKEENISSSKKAEGLNEVETGFVKYLYKIRKANRDNKKLEYKTFSGPNRLYIRERIYIAGKIFPVMSISYSGEDIDCSTSKIKTKSVSGTELKLMFEGLFEEDKAFSNEYISIDNDNIRLYLPQNTEIGIDYKNLLIDFLTNGTKTETAATHGEFPDLETYTLATGETELKDGCWLNKNRDANDDTWKNACMYILEHKLQGVLAPFAQIADFYTLLDDKITNDTKHKTRWLKGAKKLVSSLKILDGIAGTGITNDVETILNELNIGICDYAITQFHELFYGKYKDNPLEKRQDAYEWDLAFVQHEQGVVAVPIYNKTDKLTIEKYQDMADQDAKGSHGLGSWFMDKTPLSVLPEFDDPWKGEVTDKQFRIDLPMLMLWLDRHKPTGKNFEDKIDENGYLLEHYKKIIENYEAK</sequence>
<evidence type="ECO:0000313" key="1">
    <source>
        <dbReference type="EMBL" id="SEA71564.1"/>
    </source>
</evidence>
<dbReference type="OrthoDB" id="758464at2"/>
<evidence type="ECO:0000313" key="2">
    <source>
        <dbReference type="Proteomes" id="UP000198846"/>
    </source>
</evidence>
<dbReference type="EMBL" id="FNQK01000031">
    <property type="protein sequence ID" value="SEA71564.1"/>
    <property type="molecule type" value="Genomic_DNA"/>
</dbReference>
<dbReference type="AlphaFoldDB" id="A0A1H4DFQ1"/>
<organism evidence="1 2">
    <name type="scientific">Bizionia paragorgiae</name>
    <dbReference type="NCBI Taxonomy" id="283786"/>
    <lineage>
        <taxon>Bacteria</taxon>
        <taxon>Pseudomonadati</taxon>
        <taxon>Bacteroidota</taxon>
        <taxon>Flavobacteriia</taxon>
        <taxon>Flavobacteriales</taxon>
        <taxon>Flavobacteriaceae</taxon>
        <taxon>Bizionia</taxon>
    </lineage>
</organism>
<reference evidence="1 2" key="1">
    <citation type="submission" date="2016-10" db="EMBL/GenBank/DDBJ databases">
        <authorList>
            <person name="de Groot N.N."/>
        </authorList>
    </citation>
    <scope>NUCLEOTIDE SEQUENCE [LARGE SCALE GENOMIC DNA]</scope>
    <source>
        <strain evidence="1 2">DSM 23842</strain>
    </source>
</reference>
<accession>A0A1H4DFQ1</accession>
<dbReference type="STRING" id="283786.SAMN04487990_1316"/>
<dbReference type="RefSeq" id="WP_092136731.1">
    <property type="nucleotide sequence ID" value="NZ_FNQK01000031.1"/>
</dbReference>
<proteinExistence type="predicted"/>
<name>A0A1H4DFQ1_BIZPA</name>
<dbReference type="Proteomes" id="UP000198846">
    <property type="component" value="Unassembled WGS sequence"/>
</dbReference>
<protein>
    <submittedName>
        <fullName evidence="1">Uncharacterized protein</fullName>
    </submittedName>
</protein>